<reference evidence="1 2" key="1">
    <citation type="journal article" date="2016" name="Nat. Commun.">
        <title>Thousands of microbial genomes shed light on interconnected biogeochemical processes in an aquifer system.</title>
        <authorList>
            <person name="Anantharaman K."/>
            <person name="Brown C.T."/>
            <person name="Hug L.A."/>
            <person name="Sharon I."/>
            <person name="Castelle C.J."/>
            <person name="Probst A.J."/>
            <person name="Thomas B.C."/>
            <person name="Singh A."/>
            <person name="Wilkins M.J."/>
            <person name="Karaoz U."/>
            <person name="Brodie E.L."/>
            <person name="Williams K.H."/>
            <person name="Hubbard S.S."/>
            <person name="Banfield J.F."/>
        </authorList>
    </citation>
    <scope>NUCLEOTIDE SEQUENCE [LARGE SCALE GENOMIC DNA]</scope>
</reference>
<name>A0A1F8ARS1_9BACT</name>
<protein>
    <recommendedName>
        <fullName evidence="3">Alpha/beta hydrolase</fullName>
    </recommendedName>
</protein>
<dbReference type="EMBL" id="MGGW01000014">
    <property type="protein sequence ID" value="OGM54453.1"/>
    <property type="molecule type" value="Genomic_DNA"/>
</dbReference>
<dbReference type="GO" id="GO:0016787">
    <property type="term" value="F:hydrolase activity"/>
    <property type="evidence" value="ECO:0007669"/>
    <property type="project" value="InterPro"/>
</dbReference>
<dbReference type="InterPro" id="IPR029058">
    <property type="entry name" value="AB_hydrolase_fold"/>
</dbReference>
<dbReference type="Gene3D" id="3.40.50.1820">
    <property type="entry name" value="alpha/beta hydrolase"/>
    <property type="match status" value="1"/>
</dbReference>
<proteinExistence type="predicted"/>
<gene>
    <name evidence="1" type="ORF">A3E44_00110</name>
</gene>
<dbReference type="InterPro" id="IPR010662">
    <property type="entry name" value="RBBP9/YdeN"/>
</dbReference>
<sequence length="185" mass="21089">MTNIIIIHDTGGNPNGNWFPWLKSELEKLDCRVFVPKFPTPENQSLENWLKVFKAYEQYLDENSIVVGHSLGPAFLLSVLENLNRPIKAAFFVVGFTGLLNNPDFDELNESFVTKSFDWAKIKNNCKRFYVINSDNDPYVPLEKGKSLAENLGTELIVLKNAGHINEEAGYTEFSFLLDKIKNEL</sequence>
<dbReference type="SUPFAM" id="SSF53474">
    <property type="entry name" value="alpha/beta-Hydrolases"/>
    <property type="match status" value="1"/>
</dbReference>
<dbReference type="Proteomes" id="UP000178603">
    <property type="component" value="Unassembled WGS sequence"/>
</dbReference>
<organism evidence="1 2">
    <name type="scientific">Candidatus Woesebacteria bacterium RIFCSPHIGHO2_12_FULL_41_24</name>
    <dbReference type="NCBI Taxonomy" id="1802510"/>
    <lineage>
        <taxon>Bacteria</taxon>
        <taxon>Candidatus Woeseibacteriota</taxon>
    </lineage>
</organism>
<evidence type="ECO:0008006" key="3">
    <source>
        <dbReference type="Google" id="ProtNLM"/>
    </source>
</evidence>
<evidence type="ECO:0000313" key="1">
    <source>
        <dbReference type="EMBL" id="OGM54453.1"/>
    </source>
</evidence>
<dbReference type="PANTHER" id="PTHR15394">
    <property type="entry name" value="SERINE HYDROLASE RBBP9"/>
    <property type="match status" value="1"/>
</dbReference>
<dbReference type="Pfam" id="PF06821">
    <property type="entry name" value="Ser_hydrolase"/>
    <property type="match status" value="1"/>
</dbReference>
<comment type="caution">
    <text evidence="1">The sequence shown here is derived from an EMBL/GenBank/DDBJ whole genome shotgun (WGS) entry which is preliminary data.</text>
</comment>
<dbReference type="AlphaFoldDB" id="A0A1F8ARS1"/>
<evidence type="ECO:0000313" key="2">
    <source>
        <dbReference type="Proteomes" id="UP000178603"/>
    </source>
</evidence>
<dbReference type="PANTHER" id="PTHR15394:SF3">
    <property type="entry name" value="SERINE HYDROLASE RBBP9"/>
    <property type="match status" value="1"/>
</dbReference>
<accession>A0A1F8ARS1</accession>